<dbReference type="SUPFAM" id="SSF46626">
    <property type="entry name" value="Cytochrome c"/>
    <property type="match status" value="1"/>
</dbReference>
<dbReference type="EMBL" id="AONC01000045">
    <property type="protein sequence ID" value="EXJ14161.1"/>
    <property type="molecule type" value="Genomic_DNA"/>
</dbReference>
<dbReference type="RefSeq" id="WP_043755410.1">
    <property type="nucleotide sequence ID" value="NZ_AONC01000045.1"/>
</dbReference>
<sequence>MLERQPTPILACAGLLVCMANATAAETAQELYQHRCIGCHGSGIHTRMGCKVGSAEELETQVRRCELGLGLNWFDEDVAKVADYLNQNFYHFKH</sequence>
<dbReference type="STRING" id="1249627.D779_2832"/>
<evidence type="ECO:0000313" key="3">
    <source>
        <dbReference type="Proteomes" id="UP000019460"/>
    </source>
</evidence>
<reference evidence="2 3" key="1">
    <citation type="submission" date="2012-11" db="EMBL/GenBank/DDBJ databases">
        <title>Genome assembly of Thiorhodococcus sp. AK35.</title>
        <authorList>
            <person name="Nupur N."/>
            <person name="Khatri I."/>
            <person name="Subramanian S."/>
            <person name="Pinnaka A."/>
        </authorList>
    </citation>
    <scope>NUCLEOTIDE SEQUENCE [LARGE SCALE GENOMIC DNA]</scope>
    <source>
        <strain evidence="2 3">AK35</strain>
    </source>
</reference>
<dbReference type="eggNOG" id="COG2010">
    <property type="taxonomic scope" value="Bacteria"/>
</dbReference>
<keyword evidence="1" id="KW-0732">Signal</keyword>
<dbReference type="Proteomes" id="UP000019460">
    <property type="component" value="Unassembled WGS sequence"/>
</dbReference>
<comment type="caution">
    <text evidence="2">The sequence shown here is derived from an EMBL/GenBank/DDBJ whole genome shotgun (WGS) entry which is preliminary data.</text>
</comment>
<protein>
    <recommendedName>
        <fullName evidence="4">Cytochrome c domain-containing protein</fullName>
    </recommendedName>
</protein>
<feature type="chain" id="PRO_5004933934" description="Cytochrome c domain-containing protein" evidence="1">
    <location>
        <begin position="25"/>
        <end position="94"/>
    </location>
</feature>
<dbReference type="GO" id="GO:0020037">
    <property type="term" value="F:heme binding"/>
    <property type="evidence" value="ECO:0007669"/>
    <property type="project" value="InterPro"/>
</dbReference>
<dbReference type="OrthoDB" id="9796294at2"/>
<dbReference type="GO" id="GO:0009055">
    <property type="term" value="F:electron transfer activity"/>
    <property type="evidence" value="ECO:0007669"/>
    <property type="project" value="InterPro"/>
</dbReference>
<evidence type="ECO:0000256" key="1">
    <source>
        <dbReference type="SAM" id="SignalP"/>
    </source>
</evidence>
<gene>
    <name evidence="2" type="ORF">D779_2832</name>
</gene>
<dbReference type="AlphaFoldDB" id="W9VB38"/>
<dbReference type="InterPro" id="IPR036909">
    <property type="entry name" value="Cyt_c-like_dom_sf"/>
</dbReference>
<evidence type="ECO:0008006" key="4">
    <source>
        <dbReference type="Google" id="ProtNLM"/>
    </source>
</evidence>
<keyword evidence="3" id="KW-1185">Reference proteome</keyword>
<organism evidence="2 3">
    <name type="scientific">Imhoffiella purpurea</name>
    <dbReference type="NCBI Taxonomy" id="1249627"/>
    <lineage>
        <taxon>Bacteria</taxon>
        <taxon>Pseudomonadati</taxon>
        <taxon>Pseudomonadota</taxon>
        <taxon>Gammaproteobacteria</taxon>
        <taxon>Chromatiales</taxon>
        <taxon>Chromatiaceae</taxon>
        <taxon>Imhoffiella</taxon>
    </lineage>
</organism>
<accession>W9VB38</accession>
<feature type="signal peptide" evidence="1">
    <location>
        <begin position="1"/>
        <end position="24"/>
    </location>
</feature>
<evidence type="ECO:0000313" key="2">
    <source>
        <dbReference type="EMBL" id="EXJ14161.1"/>
    </source>
</evidence>
<proteinExistence type="predicted"/>
<name>W9VB38_9GAMM</name>